<evidence type="ECO:0000313" key="9">
    <source>
        <dbReference type="Proteomes" id="UP000639396"/>
    </source>
</evidence>
<gene>
    <name evidence="8" type="ORF">IDH45_02090</name>
</gene>
<feature type="transmembrane region" description="Helical" evidence="6">
    <location>
        <begin position="280"/>
        <end position="303"/>
    </location>
</feature>
<dbReference type="InterPro" id="IPR029787">
    <property type="entry name" value="Nucleotide_cyclase"/>
</dbReference>
<dbReference type="PANTHER" id="PTHR45138:SF9">
    <property type="entry name" value="DIGUANYLATE CYCLASE DGCM-RELATED"/>
    <property type="match status" value="1"/>
</dbReference>
<organism evidence="8 9">
    <name type="scientific">Paenibacillus oceani</name>
    <dbReference type="NCBI Taxonomy" id="2772510"/>
    <lineage>
        <taxon>Bacteria</taxon>
        <taxon>Bacillati</taxon>
        <taxon>Bacillota</taxon>
        <taxon>Bacilli</taxon>
        <taxon>Bacillales</taxon>
        <taxon>Paenibacillaceae</taxon>
        <taxon>Paenibacillus</taxon>
    </lineage>
</organism>
<keyword evidence="5 6" id="KW-0472">Membrane</keyword>
<dbReference type="Pfam" id="PF00990">
    <property type="entry name" value="GGDEF"/>
    <property type="match status" value="1"/>
</dbReference>
<dbReference type="InterPro" id="IPR043128">
    <property type="entry name" value="Rev_trsase/Diguanyl_cyclase"/>
</dbReference>
<dbReference type="InterPro" id="IPR033479">
    <property type="entry name" value="dCache_1"/>
</dbReference>
<accession>A0A927C3R5</accession>
<evidence type="ECO:0000256" key="3">
    <source>
        <dbReference type="ARBA" id="ARBA00022692"/>
    </source>
</evidence>
<dbReference type="CDD" id="cd18773">
    <property type="entry name" value="PDC1_HK_sensor"/>
    <property type="match status" value="1"/>
</dbReference>
<dbReference type="Proteomes" id="UP000639396">
    <property type="component" value="Unassembled WGS sequence"/>
</dbReference>
<dbReference type="InterPro" id="IPR029151">
    <property type="entry name" value="Sensor-like_sf"/>
</dbReference>
<keyword evidence="2" id="KW-1003">Cell membrane</keyword>
<dbReference type="Gene3D" id="3.30.450.20">
    <property type="entry name" value="PAS domain"/>
    <property type="match status" value="2"/>
</dbReference>
<sequence length="531" mass="59233">MKRRQGLRLRLLVVALVVFSIWTTLGASTYIAYRTEKEALTRLTLEMNQINSDKIAESVDGLFASMKKSLAATGDYFVRNRVQIPLADQLELFRLNHPEFNSVVLVDEKGKLLESSPANAALKGQIITTEGTVQALREKRPLVSEPYISTLNRLVVVVSHPLVDEKGVYRGFIGGSIWLQEENLLSKLLSTSPNDENGSYMYVVSSSGNLLYHPDSSRNGENVKENPAVSELMSGHSGKMRLTNSRGIEMLASYTVLKETGWGVVAQTPAEIVNRDTKKLVLLIPLYTLPIMAMFIFAISLIIGKVADPLVKLARYAARLSYQAGAIEPVPRIHDWNFEANQLHRALTIAVRQVGSEFDSLSHDANTDPLTGLYNRRVIELYMRTWIGGRVPFCLLLIDLDHFKRINDTFGHDIGDEVLKFLAQAVRSLTEERHMCCRFGGEEFVVLMPDTSPEQALVYAETIRAYMESTDSPAGRPVTLSIGIAAYPENAGDADQLFRLADEALYRAKGAGRNRVEFHSSWPGERSKRAK</sequence>
<evidence type="ECO:0000259" key="7">
    <source>
        <dbReference type="PROSITE" id="PS50887"/>
    </source>
</evidence>
<dbReference type="EMBL" id="JACXJA010000003">
    <property type="protein sequence ID" value="MBD2860773.1"/>
    <property type="molecule type" value="Genomic_DNA"/>
</dbReference>
<proteinExistence type="predicted"/>
<dbReference type="Gene3D" id="3.30.70.270">
    <property type="match status" value="1"/>
</dbReference>
<dbReference type="Pfam" id="PF02743">
    <property type="entry name" value="dCache_1"/>
    <property type="match status" value="1"/>
</dbReference>
<reference evidence="8" key="1">
    <citation type="submission" date="2020-09" db="EMBL/GenBank/DDBJ databases">
        <title>A novel bacterium of genus Paenibacillus, isolated from South China Sea.</title>
        <authorList>
            <person name="Huang H."/>
            <person name="Mo K."/>
            <person name="Hu Y."/>
        </authorList>
    </citation>
    <scope>NUCLEOTIDE SEQUENCE</scope>
    <source>
        <strain evidence="8">IB182363</strain>
    </source>
</reference>
<dbReference type="GO" id="GO:0043709">
    <property type="term" value="P:cell adhesion involved in single-species biofilm formation"/>
    <property type="evidence" value="ECO:0007669"/>
    <property type="project" value="TreeGrafter"/>
</dbReference>
<dbReference type="FunFam" id="3.30.70.270:FF:000001">
    <property type="entry name" value="Diguanylate cyclase domain protein"/>
    <property type="match status" value="1"/>
</dbReference>
<evidence type="ECO:0000256" key="4">
    <source>
        <dbReference type="ARBA" id="ARBA00022989"/>
    </source>
</evidence>
<feature type="domain" description="GGDEF" evidence="7">
    <location>
        <begin position="391"/>
        <end position="521"/>
    </location>
</feature>
<dbReference type="CDD" id="cd12912">
    <property type="entry name" value="PDC2_MCP_like"/>
    <property type="match status" value="1"/>
</dbReference>
<dbReference type="NCBIfam" id="TIGR00254">
    <property type="entry name" value="GGDEF"/>
    <property type="match status" value="1"/>
</dbReference>
<evidence type="ECO:0000256" key="1">
    <source>
        <dbReference type="ARBA" id="ARBA00004651"/>
    </source>
</evidence>
<dbReference type="SUPFAM" id="SSF103190">
    <property type="entry name" value="Sensory domain-like"/>
    <property type="match status" value="2"/>
</dbReference>
<comment type="caution">
    <text evidence="8">The sequence shown here is derived from an EMBL/GenBank/DDBJ whole genome shotgun (WGS) entry which is preliminary data.</text>
</comment>
<dbReference type="AlphaFoldDB" id="A0A927C3R5"/>
<dbReference type="CDD" id="cd01949">
    <property type="entry name" value="GGDEF"/>
    <property type="match status" value="1"/>
</dbReference>
<comment type="subcellular location">
    <subcellularLocation>
        <location evidence="1">Cell membrane</location>
        <topology evidence="1">Multi-pass membrane protein</topology>
    </subcellularLocation>
</comment>
<evidence type="ECO:0000256" key="5">
    <source>
        <dbReference type="ARBA" id="ARBA00023136"/>
    </source>
</evidence>
<dbReference type="GO" id="GO:1902201">
    <property type="term" value="P:negative regulation of bacterial-type flagellum-dependent cell motility"/>
    <property type="evidence" value="ECO:0007669"/>
    <property type="project" value="TreeGrafter"/>
</dbReference>
<dbReference type="GO" id="GO:0005886">
    <property type="term" value="C:plasma membrane"/>
    <property type="evidence" value="ECO:0007669"/>
    <property type="project" value="UniProtKB-SubCell"/>
</dbReference>
<dbReference type="RefSeq" id="WP_190924210.1">
    <property type="nucleotide sequence ID" value="NZ_JACXJA010000003.1"/>
</dbReference>
<protein>
    <submittedName>
        <fullName evidence="8">GGDEF domain-containing protein</fullName>
    </submittedName>
</protein>
<name>A0A927C3R5_9BACL</name>
<evidence type="ECO:0000256" key="6">
    <source>
        <dbReference type="SAM" id="Phobius"/>
    </source>
</evidence>
<dbReference type="InterPro" id="IPR050469">
    <property type="entry name" value="Diguanylate_Cyclase"/>
</dbReference>
<dbReference type="PROSITE" id="PS50887">
    <property type="entry name" value="GGDEF"/>
    <property type="match status" value="1"/>
</dbReference>
<dbReference type="SUPFAM" id="SSF55073">
    <property type="entry name" value="Nucleotide cyclase"/>
    <property type="match status" value="1"/>
</dbReference>
<keyword evidence="3 6" id="KW-0812">Transmembrane</keyword>
<dbReference type="SMART" id="SM00267">
    <property type="entry name" value="GGDEF"/>
    <property type="match status" value="1"/>
</dbReference>
<keyword evidence="9" id="KW-1185">Reference proteome</keyword>
<evidence type="ECO:0000313" key="8">
    <source>
        <dbReference type="EMBL" id="MBD2860773.1"/>
    </source>
</evidence>
<evidence type="ECO:0000256" key="2">
    <source>
        <dbReference type="ARBA" id="ARBA00022475"/>
    </source>
</evidence>
<dbReference type="InterPro" id="IPR000160">
    <property type="entry name" value="GGDEF_dom"/>
</dbReference>
<dbReference type="GO" id="GO:0052621">
    <property type="term" value="F:diguanylate cyclase activity"/>
    <property type="evidence" value="ECO:0007669"/>
    <property type="project" value="TreeGrafter"/>
</dbReference>
<dbReference type="PANTHER" id="PTHR45138">
    <property type="entry name" value="REGULATORY COMPONENTS OF SENSORY TRANSDUCTION SYSTEM"/>
    <property type="match status" value="1"/>
</dbReference>
<keyword evidence="4 6" id="KW-1133">Transmembrane helix</keyword>